<reference evidence="1" key="1">
    <citation type="submission" date="2021-05" db="EMBL/GenBank/DDBJ databases">
        <authorList>
            <person name="Pietrasiak N."/>
            <person name="Ward R."/>
            <person name="Stajich J.E."/>
            <person name="Kurbessoian T."/>
        </authorList>
    </citation>
    <scope>NUCLEOTIDE SEQUENCE</scope>
    <source>
        <strain evidence="1">UHER 2000/2452</strain>
    </source>
</reference>
<name>A0A951QF31_9CYAN</name>
<protein>
    <submittedName>
        <fullName evidence="1">Acyl carrier protein</fullName>
    </submittedName>
</protein>
<dbReference type="AlphaFoldDB" id="A0A951QF31"/>
<evidence type="ECO:0000313" key="2">
    <source>
        <dbReference type="Proteomes" id="UP000757435"/>
    </source>
</evidence>
<accession>A0A951QF31</accession>
<dbReference type="Proteomes" id="UP000757435">
    <property type="component" value="Unassembled WGS sequence"/>
</dbReference>
<sequence length="93" mass="10404">MSEADDTPINSIDTLKVILTDLGIPEELLHPETWLHQDLQLDSTEIVEISLGLKRRLGVSVKLESRQDMTLTQVCHQIEAAQFAQSHPHHGIA</sequence>
<dbReference type="InterPro" id="IPR036736">
    <property type="entry name" value="ACP-like_sf"/>
</dbReference>
<dbReference type="EMBL" id="JAHHHD010000025">
    <property type="protein sequence ID" value="MBW4660759.1"/>
    <property type="molecule type" value="Genomic_DNA"/>
</dbReference>
<organism evidence="1 2">
    <name type="scientific">Drouetiella hepatica Uher 2000/2452</name>
    <dbReference type="NCBI Taxonomy" id="904376"/>
    <lineage>
        <taxon>Bacteria</taxon>
        <taxon>Bacillati</taxon>
        <taxon>Cyanobacteriota</taxon>
        <taxon>Cyanophyceae</taxon>
        <taxon>Oculatellales</taxon>
        <taxon>Oculatellaceae</taxon>
        <taxon>Drouetiella</taxon>
    </lineage>
</organism>
<dbReference type="SUPFAM" id="SSF47336">
    <property type="entry name" value="ACP-like"/>
    <property type="match status" value="1"/>
</dbReference>
<gene>
    <name evidence="1" type="ORF">KME15_18960</name>
</gene>
<dbReference type="Gene3D" id="1.10.1200.10">
    <property type="entry name" value="ACP-like"/>
    <property type="match status" value="1"/>
</dbReference>
<comment type="caution">
    <text evidence="1">The sequence shown here is derived from an EMBL/GenBank/DDBJ whole genome shotgun (WGS) entry which is preliminary data.</text>
</comment>
<evidence type="ECO:0000313" key="1">
    <source>
        <dbReference type="EMBL" id="MBW4660759.1"/>
    </source>
</evidence>
<proteinExistence type="predicted"/>
<reference evidence="1" key="2">
    <citation type="journal article" date="2022" name="Microbiol. Resour. Announc.">
        <title>Metagenome Sequencing to Explore Phylogenomics of Terrestrial Cyanobacteria.</title>
        <authorList>
            <person name="Ward R.D."/>
            <person name="Stajich J.E."/>
            <person name="Johansen J.R."/>
            <person name="Huntemann M."/>
            <person name="Clum A."/>
            <person name="Foster B."/>
            <person name="Foster B."/>
            <person name="Roux S."/>
            <person name="Palaniappan K."/>
            <person name="Varghese N."/>
            <person name="Mukherjee S."/>
            <person name="Reddy T.B.K."/>
            <person name="Daum C."/>
            <person name="Copeland A."/>
            <person name="Chen I.A."/>
            <person name="Ivanova N.N."/>
            <person name="Kyrpides N.C."/>
            <person name="Shapiro N."/>
            <person name="Eloe-Fadrosh E.A."/>
            <person name="Pietrasiak N."/>
        </authorList>
    </citation>
    <scope>NUCLEOTIDE SEQUENCE</scope>
    <source>
        <strain evidence="1">UHER 2000/2452</strain>
    </source>
</reference>